<dbReference type="PROSITE" id="PS51257">
    <property type="entry name" value="PROKAR_LIPOPROTEIN"/>
    <property type="match status" value="1"/>
</dbReference>
<protein>
    <submittedName>
        <fullName evidence="2">DUF4136 domain-containing protein</fullName>
    </submittedName>
</protein>
<sequence>MRYLFIPLCLIVLACAEVKVRTSYDPQVNFEQYKTWCWINGCSPSYDGPRFLYDSAAIETIANTIAVEMAEKGFKQVDENSDLLLDFHIILKEDSSMAAWVHEEDLPFWDPYNEPKNYYHFLRGSLVIDIADREKGRMIWRSNAERLMALTPDLDQAEIRSGVKKALKKFPPKTEDHK</sequence>
<evidence type="ECO:0000259" key="1">
    <source>
        <dbReference type="Pfam" id="PF13590"/>
    </source>
</evidence>
<proteinExistence type="predicted"/>
<keyword evidence="3" id="KW-1185">Reference proteome</keyword>
<dbReference type="RefSeq" id="WP_155175032.1">
    <property type="nucleotide sequence ID" value="NZ_BAAAFL010000068.1"/>
</dbReference>
<name>A0ABW9RWA7_9BACT</name>
<evidence type="ECO:0000313" key="3">
    <source>
        <dbReference type="Proteomes" id="UP000798808"/>
    </source>
</evidence>
<dbReference type="EMBL" id="SMLW01000649">
    <property type="protein sequence ID" value="MTI27972.1"/>
    <property type="molecule type" value="Genomic_DNA"/>
</dbReference>
<dbReference type="Pfam" id="PF13590">
    <property type="entry name" value="DUF4136"/>
    <property type="match status" value="1"/>
</dbReference>
<dbReference type="Gene3D" id="3.30.160.670">
    <property type="match status" value="1"/>
</dbReference>
<gene>
    <name evidence="2" type="ORF">E1163_23645</name>
</gene>
<dbReference type="InterPro" id="IPR025411">
    <property type="entry name" value="DUF4136"/>
</dbReference>
<evidence type="ECO:0000313" key="2">
    <source>
        <dbReference type="EMBL" id="MTI27972.1"/>
    </source>
</evidence>
<dbReference type="Proteomes" id="UP000798808">
    <property type="component" value="Unassembled WGS sequence"/>
</dbReference>
<feature type="domain" description="DUF4136" evidence="1">
    <location>
        <begin position="20"/>
        <end position="172"/>
    </location>
</feature>
<accession>A0ABW9RWA7</accession>
<organism evidence="2 3">
    <name type="scientific">Fulvivirga kasyanovii</name>
    <dbReference type="NCBI Taxonomy" id="396812"/>
    <lineage>
        <taxon>Bacteria</taxon>
        <taxon>Pseudomonadati</taxon>
        <taxon>Bacteroidota</taxon>
        <taxon>Cytophagia</taxon>
        <taxon>Cytophagales</taxon>
        <taxon>Fulvivirgaceae</taxon>
        <taxon>Fulvivirga</taxon>
    </lineage>
</organism>
<comment type="caution">
    <text evidence="2">The sequence shown here is derived from an EMBL/GenBank/DDBJ whole genome shotgun (WGS) entry which is preliminary data.</text>
</comment>
<reference evidence="2 3" key="1">
    <citation type="submission" date="2019-02" db="EMBL/GenBank/DDBJ databases">
        <authorList>
            <person name="Goldberg S.R."/>
            <person name="Haltli B.A."/>
            <person name="Correa H."/>
            <person name="Russell K.G."/>
        </authorList>
    </citation>
    <scope>NUCLEOTIDE SEQUENCE [LARGE SCALE GENOMIC DNA]</scope>
    <source>
        <strain evidence="2 3">JCM 16186</strain>
    </source>
</reference>